<dbReference type="Proteomes" id="UP001285636">
    <property type="component" value="Unassembled WGS sequence"/>
</dbReference>
<evidence type="ECO:0000313" key="8">
    <source>
        <dbReference type="Proteomes" id="UP001285636"/>
    </source>
</evidence>
<dbReference type="CDD" id="cd01166">
    <property type="entry name" value="KdgK"/>
    <property type="match status" value="1"/>
</dbReference>
<evidence type="ECO:0000256" key="2">
    <source>
        <dbReference type="ARBA" id="ARBA00022679"/>
    </source>
</evidence>
<dbReference type="InterPro" id="IPR011611">
    <property type="entry name" value="PfkB_dom"/>
</dbReference>
<feature type="domain" description="Carbohydrate kinase PfkB" evidence="6">
    <location>
        <begin position="4"/>
        <end position="301"/>
    </location>
</feature>
<keyword evidence="2" id="KW-0808">Transferase</keyword>
<organism evidence="7 8">
    <name type="scientific">Alkalihalophilus pseudofirmus</name>
    <name type="common">Bacillus pseudofirmus</name>
    <dbReference type="NCBI Taxonomy" id="79885"/>
    <lineage>
        <taxon>Bacteria</taxon>
        <taxon>Bacillati</taxon>
        <taxon>Bacillota</taxon>
        <taxon>Bacilli</taxon>
        <taxon>Bacillales</taxon>
        <taxon>Bacillaceae</taxon>
        <taxon>Alkalihalophilus</taxon>
    </lineage>
</organism>
<keyword evidence="4 7" id="KW-0418">Kinase</keyword>
<evidence type="ECO:0000256" key="1">
    <source>
        <dbReference type="ARBA" id="ARBA00010688"/>
    </source>
</evidence>
<dbReference type="PANTHER" id="PTHR43085">
    <property type="entry name" value="HEXOKINASE FAMILY MEMBER"/>
    <property type="match status" value="1"/>
</dbReference>
<accession>A0AAJ2NPY0</accession>
<dbReference type="GO" id="GO:0016301">
    <property type="term" value="F:kinase activity"/>
    <property type="evidence" value="ECO:0007669"/>
    <property type="project" value="UniProtKB-KW"/>
</dbReference>
<evidence type="ECO:0000256" key="4">
    <source>
        <dbReference type="ARBA" id="ARBA00022777"/>
    </source>
</evidence>
<evidence type="ECO:0000256" key="5">
    <source>
        <dbReference type="ARBA" id="ARBA00022840"/>
    </source>
</evidence>
<evidence type="ECO:0000256" key="3">
    <source>
        <dbReference type="ARBA" id="ARBA00022741"/>
    </source>
</evidence>
<dbReference type="SUPFAM" id="SSF53613">
    <property type="entry name" value="Ribokinase-like"/>
    <property type="match status" value="1"/>
</dbReference>
<dbReference type="EMBL" id="JAWJAY010000003">
    <property type="protein sequence ID" value="MDV2886435.1"/>
    <property type="molecule type" value="Genomic_DNA"/>
</dbReference>
<dbReference type="AlphaFoldDB" id="A0AAJ2NPY0"/>
<dbReference type="GO" id="GO:0005524">
    <property type="term" value="F:ATP binding"/>
    <property type="evidence" value="ECO:0007669"/>
    <property type="project" value="UniProtKB-KW"/>
</dbReference>
<dbReference type="PANTHER" id="PTHR43085:SF1">
    <property type="entry name" value="PSEUDOURIDINE KINASE-RELATED"/>
    <property type="match status" value="1"/>
</dbReference>
<comment type="similarity">
    <text evidence="1">Belongs to the carbohydrate kinase PfkB family.</text>
</comment>
<gene>
    <name evidence="7" type="ORF">RYX45_14690</name>
</gene>
<name>A0AAJ2NPY0_ALKPS</name>
<evidence type="ECO:0000259" key="6">
    <source>
        <dbReference type="Pfam" id="PF00294"/>
    </source>
</evidence>
<dbReference type="InterPro" id="IPR002173">
    <property type="entry name" value="Carboh/pur_kinase_PfkB_CS"/>
</dbReference>
<evidence type="ECO:0000313" key="7">
    <source>
        <dbReference type="EMBL" id="MDV2886435.1"/>
    </source>
</evidence>
<protein>
    <submittedName>
        <fullName evidence="7">Sugar kinase</fullName>
    </submittedName>
</protein>
<proteinExistence type="inferred from homology"/>
<keyword evidence="3" id="KW-0547">Nucleotide-binding</keyword>
<dbReference type="InterPro" id="IPR029056">
    <property type="entry name" value="Ribokinase-like"/>
</dbReference>
<comment type="caution">
    <text evidence="7">The sequence shown here is derived from an EMBL/GenBank/DDBJ whole genome shotgun (WGS) entry which is preliminary data.</text>
</comment>
<dbReference type="PROSITE" id="PS00584">
    <property type="entry name" value="PFKB_KINASES_2"/>
    <property type="match status" value="1"/>
</dbReference>
<dbReference type="RefSeq" id="WP_323467212.1">
    <property type="nucleotide sequence ID" value="NZ_CP144224.1"/>
</dbReference>
<reference evidence="7" key="1">
    <citation type="submission" date="2023-10" db="EMBL/GenBank/DDBJ databases">
        <title>Screening of Alkalihalophilus pseudofirmusBZ-TG-HK211 and Its Alleviation of Salt Stress on Rapeseed Growth.</title>
        <authorList>
            <person name="Zhao B."/>
            <person name="Guo T."/>
        </authorList>
    </citation>
    <scope>NUCLEOTIDE SEQUENCE</scope>
    <source>
        <strain evidence="7">BZ-TG-HK211</strain>
    </source>
</reference>
<dbReference type="InterPro" id="IPR050306">
    <property type="entry name" value="PfkB_Carbo_kinase"/>
</dbReference>
<sequence length="318" mass="35041">MMRKDVITIGDAMITFNPATTGPMRFVQSFERKVGGAELNFALGCARLGLQTGWISRLGADEFGRFIINFVRGEGIDISEVELVEGCPTSLNFKEIREDGTGTTHYYRYNSPTQVLTEDTLNEDYIKNSKVLHVTGVFAAIDKKNPGILLEAVKLAKKHGVTVSFDPNLRLKLWTIEEAKAAFHSILPYVDIILSGVEEAELLYGEKSIDEYIDIFKGYGIRDIILKRGAEGSVGYRDGELIYADPVKPKVVVDTVGAGDGFNAGYIYSYLNGSALDESLAFANLIGSMVVSVQGDNEGLPYLDDVMIRLGKKEEVER</sequence>
<keyword evidence="5" id="KW-0067">ATP-binding</keyword>
<dbReference type="Pfam" id="PF00294">
    <property type="entry name" value="PfkB"/>
    <property type="match status" value="1"/>
</dbReference>
<dbReference type="Gene3D" id="3.40.1190.20">
    <property type="match status" value="1"/>
</dbReference>